<dbReference type="Pfam" id="PF00246">
    <property type="entry name" value="Peptidase_M14"/>
    <property type="match status" value="1"/>
</dbReference>
<dbReference type="SUPFAM" id="SSF54897">
    <property type="entry name" value="Protease propeptides/inhibitors"/>
    <property type="match status" value="1"/>
</dbReference>
<proteinExistence type="inferred from homology"/>
<comment type="similarity">
    <text evidence="2 11">Belongs to the peptidase M14 family.</text>
</comment>
<keyword evidence="3" id="KW-0121">Carboxypeptidase</keyword>
<keyword evidence="10" id="KW-1015">Disulfide bond</keyword>
<comment type="cofactor">
    <cofactor evidence="1">
        <name>Zn(2+)</name>
        <dbReference type="ChEBI" id="CHEBI:29105"/>
    </cofactor>
</comment>
<evidence type="ECO:0000256" key="8">
    <source>
        <dbReference type="ARBA" id="ARBA00022833"/>
    </source>
</evidence>
<dbReference type="InterPro" id="IPR057246">
    <property type="entry name" value="CARBOXYPEPT_ZN_1"/>
</dbReference>
<keyword evidence="7" id="KW-0378">Hydrolase</keyword>
<dbReference type="PROSITE" id="PS52035">
    <property type="entry name" value="PEPTIDASE_M14"/>
    <property type="match status" value="1"/>
</dbReference>
<organism evidence="13 14">
    <name type="scientific">Parastrongyloides trichosuri</name>
    <name type="common">Possum-specific nematode worm</name>
    <dbReference type="NCBI Taxonomy" id="131310"/>
    <lineage>
        <taxon>Eukaryota</taxon>
        <taxon>Metazoa</taxon>
        <taxon>Ecdysozoa</taxon>
        <taxon>Nematoda</taxon>
        <taxon>Chromadorea</taxon>
        <taxon>Rhabditida</taxon>
        <taxon>Tylenchina</taxon>
        <taxon>Panagrolaimomorpha</taxon>
        <taxon>Strongyloidoidea</taxon>
        <taxon>Strongyloididae</taxon>
        <taxon>Parastrongyloides</taxon>
    </lineage>
</organism>
<dbReference type="GO" id="GO:0004181">
    <property type="term" value="F:metallocarboxypeptidase activity"/>
    <property type="evidence" value="ECO:0007669"/>
    <property type="project" value="InterPro"/>
</dbReference>
<dbReference type="PROSITE" id="PS00132">
    <property type="entry name" value="CARBOXYPEPT_ZN_1"/>
    <property type="match status" value="1"/>
</dbReference>
<dbReference type="GO" id="GO:0008270">
    <property type="term" value="F:zinc ion binding"/>
    <property type="evidence" value="ECO:0007669"/>
    <property type="project" value="InterPro"/>
</dbReference>
<name>A0A0N4ZRZ5_PARTI</name>
<evidence type="ECO:0000256" key="7">
    <source>
        <dbReference type="ARBA" id="ARBA00022801"/>
    </source>
</evidence>
<protein>
    <submittedName>
        <fullName evidence="14">Peptidase_M14 domain-containing protein</fullName>
    </submittedName>
</protein>
<feature type="domain" description="Peptidase M14" evidence="12">
    <location>
        <begin position="106"/>
        <end position="405"/>
    </location>
</feature>
<reference evidence="14" key="1">
    <citation type="submission" date="2017-02" db="UniProtKB">
        <authorList>
            <consortium name="WormBaseParasite"/>
        </authorList>
    </citation>
    <scope>IDENTIFICATION</scope>
</reference>
<dbReference type="Gene3D" id="3.30.70.340">
    <property type="entry name" value="Metallocarboxypeptidase-like"/>
    <property type="match status" value="1"/>
</dbReference>
<evidence type="ECO:0000256" key="2">
    <source>
        <dbReference type="ARBA" id="ARBA00005988"/>
    </source>
</evidence>
<dbReference type="GO" id="GO:0006508">
    <property type="term" value="P:proteolysis"/>
    <property type="evidence" value="ECO:0007669"/>
    <property type="project" value="UniProtKB-KW"/>
</dbReference>
<dbReference type="Proteomes" id="UP000038045">
    <property type="component" value="Unplaced"/>
</dbReference>
<dbReference type="InterPro" id="IPR036990">
    <property type="entry name" value="M14A-like_propep"/>
</dbReference>
<evidence type="ECO:0000256" key="10">
    <source>
        <dbReference type="ARBA" id="ARBA00023157"/>
    </source>
</evidence>
<evidence type="ECO:0000313" key="14">
    <source>
        <dbReference type="WBParaSite" id="PTRK_0001127700.1"/>
    </source>
</evidence>
<accession>A0A0N4ZRZ5</accession>
<dbReference type="WBParaSite" id="PTRK_0001127700.1">
    <property type="protein sequence ID" value="PTRK_0001127700.1"/>
    <property type="gene ID" value="PTRK_0001127700"/>
</dbReference>
<dbReference type="FunFam" id="3.40.630.10:FF:000084">
    <property type="entry name" value="Carboxypeptidase B2"/>
    <property type="match status" value="1"/>
</dbReference>
<dbReference type="PANTHER" id="PTHR11705:SF91">
    <property type="entry name" value="FI01817P-RELATED"/>
    <property type="match status" value="1"/>
</dbReference>
<evidence type="ECO:0000256" key="5">
    <source>
        <dbReference type="ARBA" id="ARBA00022723"/>
    </source>
</evidence>
<evidence type="ECO:0000256" key="4">
    <source>
        <dbReference type="ARBA" id="ARBA00022670"/>
    </source>
</evidence>
<dbReference type="AlphaFoldDB" id="A0A0N4ZRZ5"/>
<keyword evidence="4" id="KW-0645">Protease</keyword>
<dbReference type="STRING" id="131310.A0A0N4ZRZ5"/>
<evidence type="ECO:0000256" key="3">
    <source>
        <dbReference type="ARBA" id="ARBA00022645"/>
    </source>
</evidence>
<keyword evidence="8" id="KW-0862">Zinc</keyword>
<sequence>MSTVFRIWPKNLEEIKIYNNIYHNIEMKFYPDYWKRSNKVNSSIDIMINKVDKDSILNIFQKYNSNFTVLINDVNEYLKKIKLNENNIMNVSMFQMDTPDRINLLEYNSYDSIYNFLISVSVKYSDLIKLIKIGKSYKGREIPIIKIGYSKKKKPTILIDAGIHAREWIAPATALVFIKKLINKKKYFDKILKNVDVYIIPLMNPDGYEFSRNYDRLWRKTRSGPYRRRCFGVDANRNFNFKYGSEFGGSKRSCDEDYIGPRAFSENESLVLSNFVKSKIDVLKAYISLHSYGPLILYPWGYSKNAYLNDLDDLKRLAQKVRSAIYSVNGRLYDIGTASEILYPVGGASDDYIKSLGVKYTYTLEIGSPESSNNNNYYGFHEPESKIRPLANEIFAGILEVVKQVNKEFVL</sequence>
<dbReference type="SMART" id="SM00631">
    <property type="entry name" value="Zn_pept"/>
    <property type="match status" value="1"/>
</dbReference>
<evidence type="ECO:0000256" key="11">
    <source>
        <dbReference type="PROSITE-ProRule" id="PRU01379"/>
    </source>
</evidence>
<feature type="active site" description="Proton donor/acceptor" evidence="11">
    <location>
        <position position="365"/>
    </location>
</feature>
<evidence type="ECO:0000313" key="13">
    <source>
        <dbReference type="Proteomes" id="UP000038045"/>
    </source>
</evidence>
<dbReference type="InterPro" id="IPR003146">
    <property type="entry name" value="M14A_act_pep"/>
</dbReference>
<dbReference type="PANTHER" id="PTHR11705">
    <property type="entry name" value="PROTEASE FAMILY M14 CARBOXYPEPTIDASE A,B"/>
    <property type="match status" value="1"/>
</dbReference>
<keyword evidence="9" id="KW-0482">Metalloprotease</keyword>
<dbReference type="InterPro" id="IPR000834">
    <property type="entry name" value="Peptidase_M14"/>
</dbReference>
<evidence type="ECO:0000256" key="9">
    <source>
        <dbReference type="ARBA" id="ARBA00023049"/>
    </source>
</evidence>
<keyword evidence="13" id="KW-1185">Reference proteome</keyword>
<dbReference type="SUPFAM" id="SSF53187">
    <property type="entry name" value="Zn-dependent exopeptidases"/>
    <property type="match status" value="1"/>
</dbReference>
<evidence type="ECO:0000256" key="1">
    <source>
        <dbReference type="ARBA" id="ARBA00001947"/>
    </source>
</evidence>
<dbReference type="Gene3D" id="3.40.630.10">
    <property type="entry name" value="Zn peptidases"/>
    <property type="match status" value="1"/>
</dbReference>
<keyword evidence="6" id="KW-0732">Signal</keyword>
<evidence type="ECO:0000259" key="12">
    <source>
        <dbReference type="PROSITE" id="PS52035"/>
    </source>
</evidence>
<dbReference type="Pfam" id="PF02244">
    <property type="entry name" value="Propep_M14"/>
    <property type="match status" value="1"/>
</dbReference>
<keyword evidence="5" id="KW-0479">Metal-binding</keyword>
<dbReference type="GO" id="GO:0005615">
    <property type="term" value="C:extracellular space"/>
    <property type="evidence" value="ECO:0007669"/>
    <property type="project" value="TreeGrafter"/>
</dbReference>
<dbReference type="CDD" id="cd03860">
    <property type="entry name" value="M14_CP_A-B_like"/>
    <property type="match status" value="1"/>
</dbReference>
<evidence type="ECO:0000256" key="6">
    <source>
        <dbReference type="ARBA" id="ARBA00022729"/>
    </source>
</evidence>
<dbReference type="PRINTS" id="PR00765">
    <property type="entry name" value="CRBOXYPTASEA"/>
</dbReference>